<feature type="compositionally biased region" description="Basic residues" evidence="1">
    <location>
        <begin position="626"/>
        <end position="642"/>
    </location>
</feature>
<evidence type="ECO:0000313" key="4">
    <source>
        <dbReference type="Proteomes" id="UP001054902"/>
    </source>
</evidence>
<evidence type="ECO:0000256" key="1">
    <source>
        <dbReference type="SAM" id="MobiDB-lite"/>
    </source>
</evidence>
<feature type="region of interest" description="Disordered" evidence="1">
    <location>
        <begin position="1"/>
        <end position="67"/>
    </location>
</feature>
<feature type="compositionally biased region" description="Basic residues" evidence="1">
    <location>
        <begin position="1"/>
        <end position="12"/>
    </location>
</feature>
<feature type="domain" description="ESF1 RRM" evidence="2">
    <location>
        <begin position="370"/>
        <end position="434"/>
    </location>
</feature>
<dbReference type="GO" id="GO:0006364">
    <property type="term" value="P:rRNA processing"/>
    <property type="evidence" value="ECO:0007669"/>
    <property type="project" value="InterPro"/>
</dbReference>
<feature type="compositionally biased region" description="Basic and acidic residues" evidence="1">
    <location>
        <begin position="357"/>
        <end position="368"/>
    </location>
</feature>
<feature type="compositionally biased region" description="Basic residues" evidence="1">
    <location>
        <begin position="766"/>
        <end position="776"/>
    </location>
</feature>
<feature type="compositionally biased region" description="Acidic residues" evidence="1">
    <location>
        <begin position="173"/>
        <end position="193"/>
    </location>
</feature>
<feature type="compositionally biased region" description="Acidic residues" evidence="1">
    <location>
        <begin position="125"/>
        <end position="151"/>
    </location>
</feature>
<dbReference type="InterPro" id="IPR039754">
    <property type="entry name" value="Esf1"/>
</dbReference>
<organism evidence="3 4">
    <name type="scientific">Chaetoceros tenuissimus</name>
    <dbReference type="NCBI Taxonomy" id="426638"/>
    <lineage>
        <taxon>Eukaryota</taxon>
        <taxon>Sar</taxon>
        <taxon>Stramenopiles</taxon>
        <taxon>Ochrophyta</taxon>
        <taxon>Bacillariophyta</taxon>
        <taxon>Coscinodiscophyceae</taxon>
        <taxon>Chaetocerotophycidae</taxon>
        <taxon>Chaetocerotales</taxon>
        <taxon>Chaetocerotaceae</taxon>
        <taxon>Chaetoceros</taxon>
    </lineage>
</organism>
<dbReference type="PANTHER" id="PTHR12202:SF0">
    <property type="entry name" value="ESF1 HOMOLOG"/>
    <property type="match status" value="1"/>
</dbReference>
<feature type="compositionally biased region" description="Acidic residues" evidence="1">
    <location>
        <begin position="332"/>
        <end position="356"/>
    </location>
</feature>
<dbReference type="GO" id="GO:0003723">
    <property type="term" value="F:RNA binding"/>
    <property type="evidence" value="ECO:0007669"/>
    <property type="project" value="TreeGrafter"/>
</dbReference>
<dbReference type="PANTHER" id="PTHR12202">
    <property type="entry name" value="ESF1 HOMOLOG"/>
    <property type="match status" value="1"/>
</dbReference>
<feature type="region of interest" description="Disordered" evidence="1">
    <location>
        <begin position="625"/>
        <end position="667"/>
    </location>
</feature>
<keyword evidence="4" id="KW-1185">Reference proteome</keyword>
<dbReference type="EMBL" id="BLLK01000022">
    <property type="protein sequence ID" value="GFH46762.1"/>
    <property type="molecule type" value="Genomic_DNA"/>
</dbReference>
<feature type="compositionally biased region" description="Basic residues" evidence="1">
    <location>
        <begin position="98"/>
        <end position="107"/>
    </location>
</feature>
<evidence type="ECO:0000313" key="3">
    <source>
        <dbReference type="EMBL" id="GFH46762.1"/>
    </source>
</evidence>
<dbReference type="AlphaFoldDB" id="A0AAD3CIM9"/>
<feature type="region of interest" description="Disordered" evidence="1">
    <location>
        <begin position="82"/>
        <end position="217"/>
    </location>
</feature>
<comment type="caution">
    <text evidence="3">The sequence shown here is derived from an EMBL/GenBank/DDBJ whole genome shotgun (WGS) entry which is preliminary data.</text>
</comment>
<gene>
    <name evidence="3" type="ORF">CTEN210_03236</name>
</gene>
<feature type="compositionally biased region" description="Basic and acidic residues" evidence="1">
    <location>
        <begin position="311"/>
        <end position="331"/>
    </location>
</feature>
<sequence>MPKSSKKGKKKNLRDIENGDDGNIQDERFAKAQTHPQFQKLHTKRNKKDINDKDGNLISSSIPGEGMEEIDDRFKAVLTDSRFAMGGDVGAGIDKYGRKTKKSKKKDKKTEEEEEEDPATSGTENSDDSGTDSDSSSDDNDDDKNDEEEEDPQSRIAYLKALSRGEIDVSSSSDEDSSDDEEADSSSDDDSIGSEDSLYGTAGVLDPSKKQELLDGEPEITFEESKFLAACNMDWESVRALDLFAITSSFAPPGSIKSVSVYPSDFGMERMDKDATLGPQGIWKKNRKSSDQEGDEQSNYSEESDSEEENQDKGELQFSDHHEDSDQHSDDESQEEKEEEDYDFNSEENEADIDEEALLRETYKHFDSNPDDGPGDSDFDAEKLRAYEASKMKYYFAVIEFTSSEAADAVYKEVDGMEIGHSSSIIDLRSIPEADVEGVVKHRQLRDQATVIPSNYTPPDFVVAALQQTNVKCTWEEGDKERERVLTQYGVGNSAWQAMTDGDDLRAYLASDGSSDEDSDGEGGREEKAKNMRALLGLGGSDDDDDNMSKSSSIDDAGEDDDSFFASANLESDGEDEDNGEKDVTKEISFIPGKSSLEEKIRSKLNEKDGEVEELTPWEKYLEKRKEKRKEKKRQKKQHKANFRGENGVDPFAVSTKKTQRKKASTKEELDLLLAGDEDEEAAKDFHMRDIVRIEKNKSKKLKGSRKRKEAEIRDNAVGLDFQIDTKDDRFAAVIDGSDDRFGIDRTDPQFKETPAMRQLLAEQTKRRKSKKRARKAANTDVDAEAMMSGGVESSGAMALSSLVKNLKTKVARTS</sequence>
<evidence type="ECO:0000259" key="2">
    <source>
        <dbReference type="Pfam" id="PF25121"/>
    </source>
</evidence>
<feature type="region of interest" description="Disordered" evidence="1">
    <location>
        <begin position="507"/>
        <end position="597"/>
    </location>
</feature>
<dbReference type="Pfam" id="PF25121">
    <property type="entry name" value="RRM_ESF1"/>
    <property type="match status" value="2"/>
</dbReference>
<accession>A0AAD3CIM9</accession>
<feature type="region of interest" description="Disordered" evidence="1">
    <location>
        <begin position="269"/>
        <end position="380"/>
    </location>
</feature>
<feature type="region of interest" description="Disordered" evidence="1">
    <location>
        <begin position="762"/>
        <end position="782"/>
    </location>
</feature>
<dbReference type="Proteomes" id="UP001054902">
    <property type="component" value="Unassembled WGS sequence"/>
</dbReference>
<proteinExistence type="predicted"/>
<feature type="compositionally biased region" description="Acidic residues" evidence="1">
    <location>
        <begin position="292"/>
        <end position="310"/>
    </location>
</feature>
<dbReference type="InterPro" id="IPR056750">
    <property type="entry name" value="RRM_ESF1"/>
</dbReference>
<name>A0AAD3CIM9_9STRA</name>
<feature type="domain" description="ESF1 RRM" evidence="2">
    <location>
        <begin position="228"/>
        <end position="309"/>
    </location>
</feature>
<protein>
    <recommendedName>
        <fullName evidence="2">ESF1 RRM domain-containing protein</fullName>
    </recommendedName>
</protein>
<reference evidence="3 4" key="1">
    <citation type="journal article" date="2021" name="Sci. Rep.">
        <title>The genome of the diatom Chaetoceros tenuissimus carries an ancient integrated fragment of an extant virus.</title>
        <authorList>
            <person name="Hongo Y."/>
            <person name="Kimura K."/>
            <person name="Takaki Y."/>
            <person name="Yoshida Y."/>
            <person name="Baba S."/>
            <person name="Kobayashi G."/>
            <person name="Nagasaki K."/>
            <person name="Hano T."/>
            <person name="Tomaru Y."/>
        </authorList>
    </citation>
    <scope>NUCLEOTIDE SEQUENCE [LARGE SCALE GENOMIC DNA]</scope>
    <source>
        <strain evidence="3 4">NIES-3715</strain>
    </source>
</reference>
<feature type="compositionally biased region" description="Acidic residues" evidence="1">
    <location>
        <begin position="369"/>
        <end position="379"/>
    </location>
</feature>